<organism evidence="1">
    <name type="scientific">viral metagenome</name>
    <dbReference type="NCBI Taxonomy" id="1070528"/>
    <lineage>
        <taxon>unclassified sequences</taxon>
        <taxon>metagenomes</taxon>
        <taxon>organismal metagenomes</taxon>
    </lineage>
</organism>
<evidence type="ECO:0000313" key="1">
    <source>
        <dbReference type="EMBL" id="QHS80504.1"/>
    </source>
</evidence>
<reference evidence="1" key="1">
    <citation type="journal article" date="2020" name="Nature">
        <title>Giant virus diversity and host interactions through global metagenomics.</title>
        <authorList>
            <person name="Schulz F."/>
            <person name="Roux S."/>
            <person name="Paez-Espino D."/>
            <person name="Jungbluth S."/>
            <person name="Walsh D.A."/>
            <person name="Denef V.J."/>
            <person name="McMahon K.D."/>
            <person name="Konstantinidis K.T."/>
            <person name="Eloe-Fadrosh E.A."/>
            <person name="Kyrpides N.C."/>
            <person name="Woyke T."/>
        </authorList>
    </citation>
    <scope>NUCLEOTIDE SEQUENCE</scope>
    <source>
        <strain evidence="1">GVMAG-S-1091796-13</strain>
    </source>
</reference>
<proteinExistence type="predicted"/>
<name>A0A6C0AL20_9ZZZZ</name>
<dbReference type="EMBL" id="MN740714">
    <property type="protein sequence ID" value="QHS80504.1"/>
    <property type="molecule type" value="Genomic_DNA"/>
</dbReference>
<accession>A0A6C0AL20</accession>
<protein>
    <submittedName>
        <fullName evidence="1">Uncharacterized protein</fullName>
    </submittedName>
</protein>
<dbReference type="AlphaFoldDB" id="A0A6C0AL20"/>
<sequence>MTTTAAPFTLANKNAIMLEKSNITSSMLRLENNDSIVKKMIQTRIIEIDQWLQEFDKIKLNNNIRG</sequence>